<proteinExistence type="predicted"/>
<dbReference type="OMA" id="FTSVCNG"/>
<evidence type="ECO:0000256" key="2">
    <source>
        <dbReference type="SAM" id="Phobius"/>
    </source>
</evidence>
<sequence length="248" mass="26774">MDHILFREGDFEVDLESCRSTSGEAGNNNSTLDAKAGNVLFTSVCNGDGEQLSKAENGLNMKNHTQDGDELTQGSVSVFIDEASLVEKKKIKEKRKSTSAKKPPKPPRPPRGLSLDAADQKLIKEIAELAMIKRARIERMKALKKMKAVKASPPSSALNGSSLALLFTIFFFFVVLFQGISYRSSTMNFYDSVQPGGVRENRFIIVQGNSNLSTSAASIAGSGSSDSVEQASGLTHGVVRKVSQAEIQ</sequence>
<feature type="compositionally biased region" description="Basic residues" evidence="1">
    <location>
        <begin position="91"/>
        <end position="105"/>
    </location>
</feature>
<dbReference type="EnsemblPlants" id="Solyc05g053360.3.1">
    <property type="protein sequence ID" value="Solyc05g053360.3.1"/>
    <property type="gene ID" value="Solyc05g053360.3"/>
</dbReference>
<dbReference type="PANTHER" id="PTHR34188:SF5">
    <property type="entry name" value="OS05G0131900 PROTEIN"/>
    <property type="match status" value="1"/>
</dbReference>
<keyword evidence="4" id="KW-1185">Reference proteome</keyword>
<reference evidence="3" key="1">
    <citation type="journal article" date="2012" name="Nature">
        <title>The tomato genome sequence provides insights into fleshy fruit evolution.</title>
        <authorList>
            <consortium name="Tomato Genome Consortium"/>
        </authorList>
    </citation>
    <scope>NUCLEOTIDE SEQUENCE [LARGE SCALE GENOMIC DNA]</scope>
    <source>
        <strain evidence="3">cv. Heinz 1706</strain>
    </source>
</reference>
<feature type="region of interest" description="Disordered" evidence="1">
    <location>
        <begin position="91"/>
        <end position="116"/>
    </location>
</feature>
<dbReference type="RefSeq" id="XP_004239881.1">
    <property type="nucleotide sequence ID" value="XM_004239833.5"/>
</dbReference>
<dbReference type="GeneID" id="101265439"/>
<dbReference type="STRING" id="4081.A0A3Q7GPE3"/>
<dbReference type="Proteomes" id="UP000004994">
    <property type="component" value="Chromosome 5"/>
</dbReference>
<accession>A0A3Q7GPE3</accession>
<evidence type="ECO:0000313" key="4">
    <source>
        <dbReference type="Proteomes" id="UP000004994"/>
    </source>
</evidence>
<dbReference type="InParanoid" id="A0A3Q7GPE3"/>
<dbReference type="KEGG" id="sly:101265439"/>
<dbReference type="Gramene" id="Solyc05g053360.3.1">
    <property type="protein sequence ID" value="Solyc05g053360.3.1"/>
    <property type="gene ID" value="Solyc05g053360.3"/>
</dbReference>
<evidence type="ECO:0000256" key="1">
    <source>
        <dbReference type="SAM" id="MobiDB-lite"/>
    </source>
</evidence>
<keyword evidence="2" id="KW-0812">Transmembrane</keyword>
<keyword evidence="2" id="KW-0472">Membrane</keyword>
<name>A0A3Q7GPE3_SOLLC</name>
<protein>
    <submittedName>
        <fullName evidence="3">Uncharacterized protein</fullName>
    </submittedName>
</protein>
<dbReference type="PaxDb" id="4081-Solyc05g053360.2.1"/>
<dbReference type="SMR" id="A0A3Q7GPE3"/>
<gene>
    <name evidence="3" type="primary">LOC101265439</name>
</gene>
<dbReference type="OrthoDB" id="909678at2759"/>
<dbReference type="AlphaFoldDB" id="A0A3Q7GPE3"/>
<reference evidence="3" key="2">
    <citation type="submission" date="2019-01" db="UniProtKB">
        <authorList>
            <consortium name="EnsemblPlants"/>
        </authorList>
    </citation>
    <scope>IDENTIFICATION</scope>
    <source>
        <strain evidence="3">cv. Heinz 1706</strain>
    </source>
</reference>
<feature type="transmembrane region" description="Helical" evidence="2">
    <location>
        <begin position="157"/>
        <end position="177"/>
    </location>
</feature>
<organism evidence="3">
    <name type="scientific">Solanum lycopersicum</name>
    <name type="common">Tomato</name>
    <name type="synonym">Lycopersicon esculentum</name>
    <dbReference type="NCBI Taxonomy" id="4081"/>
    <lineage>
        <taxon>Eukaryota</taxon>
        <taxon>Viridiplantae</taxon>
        <taxon>Streptophyta</taxon>
        <taxon>Embryophyta</taxon>
        <taxon>Tracheophyta</taxon>
        <taxon>Spermatophyta</taxon>
        <taxon>Magnoliopsida</taxon>
        <taxon>eudicotyledons</taxon>
        <taxon>Gunneridae</taxon>
        <taxon>Pentapetalae</taxon>
        <taxon>asterids</taxon>
        <taxon>lamiids</taxon>
        <taxon>Solanales</taxon>
        <taxon>Solanaceae</taxon>
        <taxon>Solanoideae</taxon>
        <taxon>Solaneae</taxon>
        <taxon>Solanum</taxon>
        <taxon>Solanum subgen. Lycopersicon</taxon>
    </lineage>
</organism>
<evidence type="ECO:0000313" key="3">
    <source>
        <dbReference type="EnsemblPlants" id="Solyc05g053360.3.1"/>
    </source>
</evidence>
<dbReference type="PANTHER" id="PTHR34188">
    <property type="entry name" value="OS01G0299500 PROTEIN"/>
    <property type="match status" value="1"/>
</dbReference>
<keyword evidence="2" id="KW-1133">Transmembrane helix</keyword>